<dbReference type="EMBL" id="CAKOFQ010006651">
    <property type="protein sequence ID" value="CAH1953672.1"/>
    <property type="molecule type" value="Genomic_DNA"/>
</dbReference>
<evidence type="ECO:0000256" key="1">
    <source>
        <dbReference type="SAM" id="MobiDB-lite"/>
    </source>
</evidence>
<evidence type="ECO:0000259" key="2">
    <source>
        <dbReference type="Pfam" id="PF13843"/>
    </source>
</evidence>
<sequence length="291" mass="33804">MAKRKAESTDLFYSEESDDSDSSTQSDLEDSDYENSCEDGSDIELSLSEDEEEANSEPIEPLDVPWVENGIPRPPFPYTDREGAQVPINIQDPVDILELFFDDSIINLISEETNRYATQFIVHHGQKLKPKSRVRKWKNTSPNEIRTFIGLTVLQSVCSKPSSDMYFSARESIETPFFVKTMREYRFRLIHKFIHFADNNFLDNDPHVRKLYKIKPIIDQLQNKFRSVYIPGKNISVDESLMGWKGRLSWKQYIPSKGKRFGIKFYMLCESSTGYVYNFFVYTGADTNYGH</sequence>
<keyword evidence="4" id="KW-1185">Reference proteome</keyword>
<organism evidence="3 4">
    <name type="scientific">Acanthoscelides obtectus</name>
    <name type="common">Bean weevil</name>
    <name type="synonym">Bruchus obtectus</name>
    <dbReference type="NCBI Taxonomy" id="200917"/>
    <lineage>
        <taxon>Eukaryota</taxon>
        <taxon>Metazoa</taxon>
        <taxon>Ecdysozoa</taxon>
        <taxon>Arthropoda</taxon>
        <taxon>Hexapoda</taxon>
        <taxon>Insecta</taxon>
        <taxon>Pterygota</taxon>
        <taxon>Neoptera</taxon>
        <taxon>Endopterygota</taxon>
        <taxon>Coleoptera</taxon>
        <taxon>Polyphaga</taxon>
        <taxon>Cucujiformia</taxon>
        <taxon>Chrysomeloidea</taxon>
        <taxon>Chrysomelidae</taxon>
        <taxon>Bruchinae</taxon>
        <taxon>Bruchini</taxon>
        <taxon>Acanthoscelides</taxon>
    </lineage>
</organism>
<comment type="caution">
    <text evidence="3">The sequence shown here is derived from an EMBL/GenBank/DDBJ whole genome shotgun (WGS) entry which is preliminary data.</text>
</comment>
<reference evidence="3" key="1">
    <citation type="submission" date="2022-03" db="EMBL/GenBank/DDBJ databases">
        <authorList>
            <person name="Sayadi A."/>
        </authorList>
    </citation>
    <scope>NUCLEOTIDE SEQUENCE</scope>
</reference>
<accession>A0A9P0NS60</accession>
<feature type="region of interest" description="Disordered" evidence="1">
    <location>
        <begin position="1"/>
        <end position="70"/>
    </location>
</feature>
<evidence type="ECO:0000313" key="4">
    <source>
        <dbReference type="Proteomes" id="UP001152888"/>
    </source>
</evidence>
<feature type="compositionally biased region" description="Acidic residues" evidence="1">
    <location>
        <begin position="13"/>
        <end position="55"/>
    </location>
</feature>
<feature type="domain" description="PiggyBac transposable element-derived protein" evidence="2">
    <location>
        <begin position="92"/>
        <end position="287"/>
    </location>
</feature>
<dbReference type="Pfam" id="PF13843">
    <property type="entry name" value="DDE_Tnp_1_7"/>
    <property type="match status" value="1"/>
</dbReference>
<proteinExistence type="predicted"/>
<dbReference type="OrthoDB" id="6740508at2759"/>
<name>A0A9P0NS60_ACAOB</name>
<protein>
    <recommendedName>
        <fullName evidence="2">PiggyBac transposable element-derived protein domain-containing protein</fullName>
    </recommendedName>
</protein>
<dbReference type="AlphaFoldDB" id="A0A9P0NS60"/>
<dbReference type="InterPro" id="IPR029526">
    <property type="entry name" value="PGBD"/>
</dbReference>
<evidence type="ECO:0000313" key="3">
    <source>
        <dbReference type="EMBL" id="CAH1953672.1"/>
    </source>
</evidence>
<dbReference type="PANTHER" id="PTHR46599:SF3">
    <property type="entry name" value="PIGGYBAC TRANSPOSABLE ELEMENT-DERIVED PROTEIN 4"/>
    <property type="match status" value="1"/>
</dbReference>
<dbReference type="PANTHER" id="PTHR46599">
    <property type="entry name" value="PIGGYBAC TRANSPOSABLE ELEMENT-DERIVED PROTEIN 4"/>
    <property type="match status" value="1"/>
</dbReference>
<gene>
    <name evidence="3" type="ORF">ACAOBT_LOCUS173</name>
</gene>
<dbReference type="Proteomes" id="UP001152888">
    <property type="component" value="Unassembled WGS sequence"/>
</dbReference>